<evidence type="ECO:0000256" key="1">
    <source>
        <dbReference type="ARBA" id="ARBA00004123"/>
    </source>
</evidence>
<name>A0ABQ8A3I1_BRANA</name>
<dbReference type="PROSITE" id="PS50811">
    <property type="entry name" value="WRKY"/>
    <property type="match status" value="2"/>
</dbReference>
<keyword evidence="9" id="KW-1185">Reference proteome</keyword>
<evidence type="ECO:0000256" key="5">
    <source>
        <dbReference type="ARBA" id="ARBA00023242"/>
    </source>
</evidence>
<keyword evidence="3" id="KW-0238">DNA-binding</keyword>
<feature type="compositionally biased region" description="Basic and acidic residues" evidence="6">
    <location>
        <begin position="282"/>
        <end position="291"/>
    </location>
</feature>
<feature type="compositionally biased region" description="Low complexity" evidence="6">
    <location>
        <begin position="406"/>
        <end position="416"/>
    </location>
</feature>
<gene>
    <name evidence="8" type="ORF">HID58_063148</name>
</gene>
<feature type="compositionally biased region" description="Basic and acidic residues" evidence="6">
    <location>
        <begin position="159"/>
        <end position="169"/>
    </location>
</feature>
<keyword evidence="5" id="KW-0539">Nucleus</keyword>
<dbReference type="Gene3D" id="2.20.25.80">
    <property type="entry name" value="WRKY domain"/>
    <property type="match status" value="2"/>
</dbReference>
<feature type="region of interest" description="Disordered" evidence="6">
    <location>
        <begin position="393"/>
        <end position="416"/>
    </location>
</feature>
<dbReference type="EMBL" id="JAGKQM010000014">
    <property type="protein sequence ID" value="KAH0887052.1"/>
    <property type="molecule type" value="Genomic_DNA"/>
</dbReference>
<feature type="region of interest" description="Disordered" evidence="6">
    <location>
        <begin position="273"/>
        <end position="307"/>
    </location>
</feature>
<feature type="compositionally biased region" description="Polar residues" evidence="6">
    <location>
        <begin position="1"/>
        <end position="32"/>
    </location>
</feature>
<comment type="subcellular location">
    <subcellularLocation>
        <location evidence="1">Nucleus</location>
    </subcellularLocation>
</comment>
<evidence type="ECO:0000313" key="9">
    <source>
        <dbReference type="Proteomes" id="UP000824890"/>
    </source>
</evidence>
<proteinExistence type="predicted"/>
<feature type="region of interest" description="Disordered" evidence="6">
    <location>
        <begin position="139"/>
        <end position="187"/>
    </location>
</feature>
<dbReference type="InterPro" id="IPR036576">
    <property type="entry name" value="WRKY_dom_sf"/>
</dbReference>
<dbReference type="PANTHER" id="PTHR31221:SF360">
    <property type="entry name" value="WRKY DOMAIN-CONTAINING PROTEIN"/>
    <property type="match status" value="1"/>
</dbReference>
<evidence type="ECO:0000256" key="6">
    <source>
        <dbReference type="SAM" id="MobiDB-lite"/>
    </source>
</evidence>
<dbReference type="Pfam" id="PF03106">
    <property type="entry name" value="WRKY"/>
    <property type="match status" value="2"/>
</dbReference>
<reference evidence="8 9" key="1">
    <citation type="submission" date="2021-05" db="EMBL/GenBank/DDBJ databases">
        <title>Genome Assembly of Synthetic Allotetraploid Brassica napus Reveals Homoeologous Exchanges between Subgenomes.</title>
        <authorList>
            <person name="Davis J.T."/>
        </authorList>
    </citation>
    <scope>NUCLEOTIDE SEQUENCE [LARGE SCALE GENOMIC DNA]</scope>
    <source>
        <strain evidence="9">cv. Da-Ae</strain>
        <tissue evidence="8">Seedling</tissue>
    </source>
</reference>
<keyword evidence="4" id="KW-0804">Transcription</keyword>
<feature type="region of interest" description="Disordered" evidence="6">
    <location>
        <begin position="215"/>
        <end position="248"/>
    </location>
</feature>
<dbReference type="InterPro" id="IPR003657">
    <property type="entry name" value="WRKY_dom"/>
</dbReference>
<accession>A0ABQ8A3I1</accession>
<protein>
    <recommendedName>
        <fullName evidence="7">WRKY domain-containing protein</fullName>
    </recommendedName>
</protein>
<feature type="region of interest" description="Disordered" evidence="6">
    <location>
        <begin position="1"/>
        <end position="38"/>
    </location>
</feature>
<evidence type="ECO:0000256" key="3">
    <source>
        <dbReference type="ARBA" id="ARBA00023125"/>
    </source>
</evidence>
<dbReference type="InterPro" id="IPR044810">
    <property type="entry name" value="WRKY_plant"/>
</dbReference>
<feature type="domain" description="WRKY" evidence="7">
    <location>
        <begin position="165"/>
        <end position="223"/>
    </location>
</feature>
<organism evidence="8 9">
    <name type="scientific">Brassica napus</name>
    <name type="common">Rape</name>
    <dbReference type="NCBI Taxonomy" id="3708"/>
    <lineage>
        <taxon>Eukaryota</taxon>
        <taxon>Viridiplantae</taxon>
        <taxon>Streptophyta</taxon>
        <taxon>Embryophyta</taxon>
        <taxon>Tracheophyta</taxon>
        <taxon>Spermatophyta</taxon>
        <taxon>Magnoliopsida</taxon>
        <taxon>eudicotyledons</taxon>
        <taxon>Gunneridae</taxon>
        <taxon>Pentapetalae</taxon>
        <taxon>rosids</taxon>
        <taxon>malvids</taxon>
        <taxon>Brassicales</taxon>
        <taxon>Brassicaceae</taxon>
        <taxon>Brassiceae</taxon>
        <taxon>Brassica</taxon>
    </lineage>
</organism>
<feature type="region of interest" description="Disordered" evidence="6">
    <location>
        <begin position="333"/>
        <end position="380"/>
    </location>
</feature>
<evidence type="ECO:0000256" key="4">
    <source>
        <dbReference type="ARBA" id="ARBA00023163"/>
    </source>
</evidence>
<evidence type="ECO:0000313" key="8">
    <source>
        <dbReference type="EMBL" id="KAH0887052.1"/>
    </source>
</evidence>
<evidence type="ECO:0000256" key="2">
    <source>
        <dbReference type="ARBA" id="ARBA00023015"/>
    </source>
</evidence>
<evidence type="ECO:0000259" key="7">
    <source>
        <dbReference type="PROSITE" id="PS50811"/>
    </source>
</evidence>
<dbReference type="Proteomes" id="UP000824890">
    <property type="component" value="Unassembled WGS sequence"/>
</dbReference>
<feature type="domain" description="WRKY" evidence="7">
    <location>
        <begin position="315"/>
        <end position="386"/>
    </location>
</feature>
<dbReference type="PANTHER" id="PTHR31221">
    <property type="entry name" value="WRKY TRANSCRIPTION FACTOR PROTEIN 1-RELATED"/>
    <property type="match status" value="1"/>
</dbReference>
<feature type="compositionally biased region" description="Polar residues" evidence="6">
    <location>
        <begin position="350"/>
        <end position="372"/>
    </location>
</feature>
<dbReference type="SMART" id="SM00774">
    <property type="entry name" value="WRKY"/>
    <property type="match status" value="2"/>
</dbReference>
<dbReference type="SUPFAM" id="SSF118290">
    <property type="entry name" value="WRKY DNA-binding domain"/>
    <property type="match status" value="2"/>
</dbReference>
<feature type="compositionally biased region" description="Low complexity" evidence="6">
    <location>
        <begin position="226"/>
        <end position="239"/>
    </location>
</feature>
<sequence>MAASSLLTMDNNRTRQNMNGSVNWSQQTSRASPASLEDLEIPPKFRSFAPSSISTSPSTCFSPSVFLDSPAFVSSSANVLASPTTGALITNESDHKSITEEEKTNNNNNSLSLFDFSFQTQPSGVSAPTTTTNSSVLQWSQTDTRPNNNTHQAVPYNGREQRKGEDGYNWRKYGQKQVKGSENPRSYYKCTYPSCPTKKKVEMSLDGQITEIVYKGSHNHPKPQSTRRSSSSFSTFHSGGLDHHGSSDSFAIQQEDNATSGSLGDDELSVISREEEDYGSEPEAKRWKGENETNGGSGNGSKTVREPRIVVQTTSDIDILDDGYRWRKYGQKVVKGNPNPRPNAIAGHSHYTTSSQAPYTPQMLQHNNNTNAGPFGYAMNNNIQTQQNNFVGGGFSIAKEEPNEESSSSFFDSFLS</sequence>
<comment type="caution">
    <text evidence="8">The sequence shown here is derived from an EMBL/GenBank/DDBJ whole genome shotgun (WGS) entry which is preliminary data.</text>
</comment>
<feature type="compositionally biased region" description="Polar residues" evidence="6">
    <location>
        <begin position="139"/>
        <end position="152"/>
    </location>
</feature>
<keyword evidence="2" id="KW-0805">Transcription regulation</keyword>